<dbReference type="InParanoid" id="V4RGW1"/>
<proteinExistence type="predicted"/>
<dbReference type="EMBL" id="KI537036">
    <property type="protein sequence ID" value="ESR33163.1"/>
    <property type="molecule type" value="Genomic_DNA"/>
</dbReference>
<sequence length="91" mass="10762">MVLDLYWSTSCNCVRLRGRNCLYLFYVRINVYVMCSFLFGLVWFVLVFTAREEIRDLRVETGRGCCVRFLCTWGQPREIFLGSLRCLVVSE</sequence>
<evidence type="ECO:0000313" key="2">
    <source>
        <dbReference type="EMBL" id="ESR33163.1"/>
    </source>
</evidence>
<accession>V4RGW1</accession>
<keyword evidence="1" id="KW-1133">Transmembrane helix</keyword>
<name>V4RGW1_CITCL</name>
<evidence type="ECO:0000313" key="3">
    <source>
        <dbReference type="Proteomes" id="UP000030687"/>
    </source>
</evidence>
<dbReference type="Gramene" id="ESR33163">
    <property type="protein sequence ID" value="ESR33163"/>
    <property type="gene ID" value="CICLE_v10006324mg"/>
</dbReference>
<evidence type="ECO:0000256" key="1">
    <source>
        <dbReference type="SAM" id="Phobius"/>
    </source>
</evidence>
<keyword evidence="1" id="KW-0812">Transmembrane</keyword>
<gene>
    <name evidence="2" type="ORF">CICLE_v10006324mg</name>
</gene>
<dbReference type="AlphaFoldDB" id="V4RGW1"/>
<keyword evidence="3" id="KW-1185">Reference proteome</keyword>
<feature type="transmembrane region" description="Helical" evidence="1">
    <location>
        <begin position="25"/>
        <end position="48"/>
    </location>
</feature>
<evidence type="ECO:0008006" key="4">
    <source>
        <dbReference type="Google" id="ProtNLM"/>
    </source>
</evidence>
<dbReference type="KEGG" id="cic:CICLE_v10006324mg"/>
<keyword evidence="1" id="KW-0472">Membrane</keyword>
<organism evidence="2 3">
    <name type="scientific">Citrus clementina</name>
    <name type="common">Clementine</name>
    <name type="synonym">Citrus deliciosa x Citrus sinensis</name>
    <dbReference type="NCBI Taxonomy" id="85681"/>
    <lineage>
        <taxon>Eukaryota</taxon>
        <taxon>Viridiplantae</taxon>
        <taxon>Streptophyta</taxon>
        <taxon>Embryophyta</taxon>
        <taxon>Tracheophyta</taxon>
        <taxon>Spermatophyta</taxon>
        <taxon>Magnoliopsida</taxon>
        <taxon>eudicotyledons</taxon>
        <taxon>Gunneridae</taxon>
        <taxon>Pentapetalae</taxon>
        <taxon>rosids</taxon>
        <taxon>malvids</taxon>
        <taxon>Sapindales</taxon>
        <taxon>Rutaceae</taxon>
        <taxon>Aurantioideae</taxon>
        <taxon>Citrus</taxon>
    </lineage>
</organism>
<reference evidence="2 3" key="1">
    <citation type="submission" date="2013-10" db="EMBL/GenBank/DDBJ databases">
        <authorList>
            <consortium name="International Citrus Genome Consortium"/>
            <person name="Jenkins J."/>
            <person name="Schmutz J."/>
            <person name="Prochnik S."/>
            <person name="Rokhsar D."/>
            <person name="Gmitter F."/>
            <person name="Ollitrault P."/>
            <person name="Machado M."/>
            <person name="Talon M."/>
            <person name="Wincker P."/>
            <person name="Jaillon O."/>
            <person name="Morgante M."/>
        </authorList>
    </citation>
    <scope>NUCLEOTIDE SEQUENCE</scope>
    <source>
        <strain evidence="3">cv. Clemenules</strain>
    </source>
</reference>
<protein>
    <recommendedName>
        <fullName evidence="4">Transmembrane protein</fullName>
    </recommendedName>
</protein>
<dbReference type="Proteomes" id="UP000030687">
    <property type="component" value="Unassembled WGS sequence"/>
</dbReference>